<feature type="region of interest" description="Disordered" evidence="1">
    <location>
        <begin position="1"/>
        <end position="23"/>
    </location>
</feature>
<protein>
    <submittedName>
        <fullName evidence="3">Uncharacterized protein</fullName>
    </submittedName>
</protein>
<reference evidence="3" key="1">
    <citation type="submission" date="2019-02" db="EMBL/GenBank/DDBJ databases">
        <authorList>
            <person name="Gruber-Vodicka R. H."/>
            <person name="Seah K. B. B."/>
        </authorList>
    </citation>
    <scope>NUCLEOTIDE SEQUENCE</scope>
    <source>
        <strain evidence="3">BECK_DK161</strain>
        <strain evidence="2">BECK_DK47</strain>
    </source>
</reference>
<dbReference type="EMBL" id="CAADEY010000161">
    <property type="protein sequence ID" value="VFJ67161.1"/>
    <property type="molecule type" value="Genomic_DNA"/>
</dbReference>
<proteinExistence type="predicted"/>
<sequence length="74" mass="8361">MGHYNAAQRSVHPSKRKRPMPACQDNRINNPLVAALAALSFSGFLSLEDKSRSKKFFLCESLRTLRLCGCNLFF</sequence>
<evidence type="ECO:0000256" key="1">
    <source>
        <dbReference type="SAM" id="MobiDB-lite"/>
    </source>
</evidence>
<evidence type="ECO:0000313" key="3">
    <source>
        <dbReference type="EMBL" id="VFJ67161.1"/>
    </source>
</evidence>
<evidence type="ECO:0000313" key="2">
    <source>
        <dbReference type="EMBL" id="VFJ52564.1"/>
    </source>
</evidence>
<dbReference type="EMBL" id="CAADEX010000039">
    <property type="protein sequence ID" value="VFJ52564.1"/>
    <property type="molecule type" value="Genomic_DNA"/>
</dbReference>
<gene>
    <name evidence="2" type="ORF">BECKDK2373B_GA0170837_10397</name>
    <name evidence="3" type="ORF">BECKDK2373C_GA0170839_11612</name>
</gene>
<organism evidence="3">
    <name type="scientific">Candidatus Kentrum sp. DK</name>
    <dbReference type="NCBI Taxonomy" id="2126562"/>
    <lineage>
        <taxon>Bacteria</taxon>
        <taxon>Pseudomonadati</taxon>
        <taxon>Pseudomonadota</taxon>
        <taxon>Gammaproteobacteria</taxon>
        <taxon>Candidatus Kentrum</taxon>
    </lineage>
</organism>
<accession>A0A450TIL4</accession>
<name>A0A450TIL4_9GAMM</name>
<dbReference type="AlphaFoldDB" id="A0A450TIL4"/>